<dbReference type="CDD" id="cd08645">
    <property type="entry name" value="FMT_core_GART"/>
    <property type="match status" value="1"/>
</dbReference>
<dbReference type="PANTHER" id="PTHR43369">
    <property type="entry name" value="PHOSPHORIBOSYLGLYCINAMIDE FORMYLTRANSFERASE"/>
    <property type="match status" value="1"/>
</dbReference>
<dbReference type="UniPathway" id="UPA00074">
    <property type="reaction ID" value="UER00126"/>
</dbReference>
<protein>
    <recommendedName>
        <fullName evidence="4">Phosphoribosylglycinamide formyltransferase</fullName>
        <ecNumber evidence="4">2.1.2.2</ecNumber>
    </recommendedName>
    <alternativeName>
        <fullName evidence="4">5'-phosphoribosylglycinamide transformylase</fullName>
    </alternativeName>
    <alternativeName>
        <fullName evidence="4">GAR transformylase</fullName>
        <shortName evidence="4">GART</shortName>
    </alternativeName>
</protein>
<feature type="binding site" evidence="4">
    <location>
        <position position="112"/>
    </location>
    <ligand>
        <name>(6R)-10-formyltetrahydrofolate</name>
        <dbReference type="ChEBI" id="CHEBI:195366"/>
    </ligand>
</feature>
<evidence type="ECO:0000256" key="4">
    <source>
        <dbReference type="HAMAP-Rule" id="MF_01930"/>
    </source>
</evidence>
<accession>A0A845V1S7</accession>
<keyword evidence="2 4" id="KW-0808">Transferase</keyword>
<dbReference type="EC" id="2.1.2.2" evidence="4"/>
<feature type="binding site" evidence="4">
    <location>
        <begin position="17"/>
        <end position="19"/>
    </location>
    <ligand>
        <name>N(1)-(5-phospho-beta-D-ribosyl)glycinamide</name>
        <dbReference type="ChEBI" id="CHEBI:143788"/>
    </ligand>
</feature>
<evidence type="ECO:0000256" key="2">
    <source>
        <dbReference type="ARBA" id="ARBA00022679"/>
    </source>
</evidence>
<feature type="active site" description="Proton donor" evidence="4">
    <location>
        <position position="114"/>
    </location>
</feature>
<dbReference type="RefSeq" id="WP_164211943.1">
    <property type="nucleotide sequence ID" value="NZ_JAAGSC010000043.1"/>
</dbReference>
<comment type="catalytic activity">
    <reaction evidence="4">
        <text>N(1)-(5-phospho-beta-D-ribosyl)glycinamide + (6R)-10-formyltetrahydrofolate = N(2)-formyl-N(1)-(5-phospho-beta-D-ribosyl)glycinamide + (6S)-5,6,7,8-tetrahydrofolate + H(+)</text>
        <dbReference type="Rhea" id="RHEA:15053"/>
        <dbReference type="ChEBI" id="CHEBI:15378"/>
        <dbReference type="ChEBI" id="CHEBI:57453"/>
        <dbReference type="ChEBI" id="CHEBI:143788"/>
        <dbReference type="ChEBI" id="CHEBI:147286"/>
        <dbReference type="ChEBI" id="CHEBI:195366"/>
        <dbReference type="EC" id="2.1.2.2"/>
    </reaction>
</comment>
<dbReference type="EMBL" id="JAAGSC010000043">
    <property type="protein sequence ID" value="NDY96552.1"/>
    <property type="molecule type" value="Genomic_DNA"/>
</dbReference>
<dbReference type="SUPFAM" id="SSF53328">
    <property type="entry name" value="Formyltransferase"/>
    <property type="match status" value="1"/>
</dbReference>
<keyword evidence="7" id="KW-1185">Reference proteome</keyword>
<dbReference type="InterPro" id="IPR036477">
    <property type="entry name" value="Formyl_transf_N_sf"/>
</dbReference>
<dbReference type="AlphaFoldDB" id="A0A845V1S7"/>
<dbReference type="GO" id="GO:0006189">
    <property type="term" value="P:'de novo' IMP biosynthetic process"/>
    <property type="evidence" value="ECO:0007669"/>
    <property type="project" value="UniProtKB-UniRule"/>
</dbReference>
<dbReference type="GO" id="GO:0004644">
    <property type="term" value="F:phosphoribosylglycinamide formyltransferase activity"/>
    <property type="evidence" value="ECO:0007669"/>
    <property type="project" value="UniProtKB-UniRule"/>
</dbReference>
<evidence type="ECO:0000313" key="6">
    <source>
        <dbReference type="EMBL" id="NDY96552.1"/>
    </source>
</evidence>
<dbReference type="InterPro" id="IPR002376">
    <property type="entry name" value="Formyl_transf_N"/>
</dbReference>
<feature type="domain" description="Formyl transferase N-terminal" evidence="5">
    <location>
        <begin position="8"/>
        <end position="186"/>
    </location>
</feature>
<reference evidence="6 7" key="1">
    <citation type="submission" date="2020-02" db="EMBL/GenBank/DDBJ databases">
        <authorList>
            <person name="Zhang X.-Y."/>
        </authorList>
    </citation>
    <scope>NUCLEOTIDE SEQUENCE [LARGE SCALE GENOMIC DNA]</scope>
    <source>
        <strain evidence="6 7">C33</strain>
    </source>
</reference>
<comment type="caution">
    <text evidence="6">The sequence shown here is derived from an EMBL/GenBank/DDBJ whole genome shotgun (WGS) entry which is preliminary data.</text>
</comment>
<dbReference type="GO" id="GO:0005829">
    <property type="term" value="C:cytosol"/>
    <property type="evidence" value="ECO:0007669"/>
    <property type="project" value="TreeGrafter"/>
</dbReference>
<evidence type="ECO:0000259" key="5">
    <source>
        <dbReference type="Pfam" id="PF00551"/>
    </source>
</evidence>
<dbReference type="HAMAP" id="MF_01930">
    <property type="entry name" value="PurN"/>
    <property type="match status" value="1"/>
</dbReference>
<dbReference type="Pfam" id="PF00551">
    <property type="entry name" value="Formyl_trans_N"/>
    <property type="match status" value="1"/>
</dbReference>
<proteinExistence type="inferred from homology"/>
<evidence type="ECO:0000313" key="7">
    <source>
        <dbReference type="Proteomes" id="UP000484885"/>
    </source>
</evidence>
<comment type="similarity">
    <text evidence="4">Belongs to the GART family.</text>
</comment>
<feature type="site" description="Raises pKa of active site His" evidence="4">
    <location>
        <position position="150"/>
    </location>
</feature>
<organism evidence="6 7">
    <name type="scientific">Wenzhouxiangella limi</name>
    <dbReference type="NCBI Taxonomy" id="2707351"/>
    <lineage>
        <taxon>Bacteria</taxon>
        <taxon>Pseudomonadati</taxon>
        <taxon>Pseudomonadota</taxon>
        <taxon>Gammaproteobacteria</taxon>
        <taxon>Chromatiales</taxon>
        <taxon>Wenzhouxiangellaceae</taxon>
        <taxon>Wenzhouxiangella</taxon>
    </lineage>
</organism>
<evidence type="ECO:0000256" key="3">
    <source>
        <dbReference type="ARBA" id="ARBA00022755"/>
    </source>
</evidence>
<keyword evidence="3 4" id="KW-0658">Purine biosynthesis</keyword>
<dbReference type="Proteomes" id="UP000484885">
    <property type="component" value="Unassembled WGS sequence"/>
</dbReference>
<name>A0A845V1S7_9GAMM</name>
<gene>
    <name evidence="4" type="primary">purN</name>
    <name evidence="6" type="ORF">G3I74_12500</name>
</gene>
<dbReference type="NCBIfam" id="TIGR00639">
    <property type="entry name" value="PurN"/>
    <property type="match status" value="1"/>
</dbReference>
<sequence length="232" mass="25077">MTEKSAQRIVVLLSGRGSNYRALRQAQADGRLDGEIAAVVSDQPDAAGLGLARDDDIETFCVPRAQHPDRTTFEQALAEAIAASGAHWIVLAGFMRVLSARFVQAHAGRMVNIHPSLLPRHRGLNTHQRVLAAGESEHGASVHFVTPELDGGPVISQVRLKVEPGDTADQLAERLLPLEHRLFPATMALLLRYPVEARDESISIQGKTLSAPLVLGRDLSDDGRLLDRRAGG</sequence>
<evidence type="ECO:0000256" key="1">
    <source>
        <dbReference type="ARBA" id="ARBA00005054"/>
    </source>
</evidence>
<dbReference type="PANTHER" id="PTHR43369:SF2">
    <property type="entry name" value="PHOSPHORIBOSYLGLYCINAMIDE FORMYLTRANSFERASE"/>
    <property type="match status" value="1"/>
</dbReference>
<feature type="binding site" evidence="4">
    <location>
        <position position="70"/>
    </location>
    <ligand>
        <name>(6R)-10-formyltetrahydrofolate</name>
        <dbReference type="ChEBI" id="CHEBI:195366"/>
    </ligand>
</feature>
<comment type="caution">
    <text evidence="4">Lacks conserved residue(s) required for the propagation of feature annotation.</text>
</comment>
<dbReference type="InterPro" id="IPR004607">
    <property type="entry name" value="GART"/>
</dbReference>
<dbReference type="Gene3D" id="3.40.50.170">
    <property type="entry name" value="Formyl transferase, N-terminal domain"/>
    <property type="match status" value="1"/>
</dbReference>
<comment type="function">
    <text evidence="4">Catalyzes the transfer of a formyl group from 10-formyltetrahydrofolate to 5-phospho-ribosyl-glycinamide (GAR), producing 5-phospho-ribosyl-N-formylglycinamide (FGAR) and tetrahydrofolate.</text>
</comment>
<comment type="pathway">
    <text evidence="1 4">Purine metabolism; IMP biosynthesis via de novo pathway; N(2)-formyl-N(1)-(5-phospho-D-ribosyl)glycinamide from N(1)-(5-phospho-D-ribosyl)glycinamide (10-formyl THF route): step 1/1.</text>
</comment>